<dbReference type="SUPFAM" id="SSF48452">
    <property type="entry name" value="TPR-like"/>
    <property type="match status" value="1"/>
</dbReference>
<dbReference type="InterPro" id="IPR019734">
    <property type="entry name" value="TPR_rpt"/>
</dbReference>
<name>A0A0F8U0W3_9EURO</name>
<evidence type="ECO:0000256" key="3">
    <source>
        <dbReference type="ARBA" id="ARBA00005348"/>
    </source>
</evidence>
<dbReference type="Proteomes" id="UP000034947">
    <property type="component" value="Unassembled WGS sequence"/>
</dbReference>
<dbReference type="PROSITE" id="PS50293">
    <property type="entry name" value="TPR_REGION"/>
    <property type="match status" value="1"/>
</dbReference>
<feature type="compositionally biased region" description="Polar residues" evidence="16">
    <location>
        <begin position="11"/>
        <end position="21"/>
    </location>
</feature>
<dbReference type="AlphaFoldDB" id="A0A0F8U0W3"/>
<evidence type="ECO:0000313" key="18">
    <source>
        <dbReference type="Proteomes" id="UP000034947"/>
    </source>
</evidence>
<gene>
    <name evidence="17" type="ORF">AOCH_001636</name>
</gene>
<feature type="region of interest" description="Disordered" evidence="16">
    <location>
        <begin position="183"/>
        <end position="215"/>
    </location>
</feature>
<feature type="repeat" description="TPR" evidence="15">
    <location>
        <begin position="485"/>
        <end position="518"/>
    </location>
</feature>
<dbReference type="Gene3D" id="1.25.40.10">
    <property type="entry name" value="Tetratricopeptide repeat domain"/>
    <property type="match status" value="1"/>
</dbReference>
<dbReference type="InterPro" id="IPR024111">
    <property type="entry name" value="PEX5/PEX5L"/>
</dbReference>
<keyword evidence="13" id="KW-0576">Peroxisome</keyword>
<accession>A0A0F8U0W3</accession>
<evidence type="ECO:0000256" key="5">
    <source>
        <dbReference type="ARBA" id="ARBA00022448"/>
    </source>
</evidence>
<dbReference type="Pfam" id="PF13432">
    <property type="entry name" value="TPR_16"/>
    <property type="match status" value="1"/>
</dbReference>
<proteinExistence type="inferred from homology"/>
<keyword evidence="10" id="KW-0832">Ubl conjugation</keyword>
<evidence type="ECO:0000256" key="10">
    <source>
        <dbReference type="ARBA" id="ARBA00022843"/>
    </source>
</evidence>
<evidence type="ECO:0000256" key="14">
    <source>
        <dbReference type="ARBA" id="ARBA00032505"/>
    </source>
</evidence>
<feature type="repeat" description="TPR" evidence="15">
    <location>
        <begin position="527"/>
        <end position="560"/>
    </location>
</feature>
<keyword evidence="7" id="KW-1017">Isopeptide bond</keyword>
<evidence type="ECO:0000256" key="6">
    <source>
        <dbReference type="ARBA" id="ARBA00022490"/>
    </source>
</evidence>
<dbReference type="EMBL" id="JYKN01003235">
    <property type="protein sequence ID" value="KKK13394.1"/>
    <property type="molecule type" value="Genomic_DNA"/>
</dbReference>
<comment type="caution">
    <text evidence="17">The sequence shown here is derived from an EMBL/GenBank/DDBJ whole genome shotgun (WGS) entry which is preliminary data.</text>
</comment>
<reference evidence="17 18" key="1">
    <citation type="submission" date="2015-02" db="EMBL/GenBank/DDBJ databases">
        <title>Draft Genome Sequences of Two Closely-Related Aflatoxigenic Aspergillus Species Obtained from the Cote d'Ivoire.</title>
        <authorList>
            <person name="Moore G.G."/>
            <person name="Beltz S.B."/>
            <person name="Mack B.M."/>
        </authorList>
    </citation>
    <scope>NUCLEOTIDE SEQUENCE [LARGE SCALE GENOMIC DNA]</scope>
    <source>
        <strain evidence="17 18">SRRC1432</strain>
    </source>
</reference>
<dbReference type="PANTHER" id="PTHR10130">
    <property type="entry name" value="PEROXISOMAL TARGETING SIGNAL 1 RECEPTOR PEX5"/>
    <property type="match status" value="1"/>
</dbReference>
<protein>
    <recommendedName>
        <fullName evidence="4">Peroxisomal targeting signal receptor</fullName>
    </recommendedName>
    <alternativeName>
        <fullName evidence="14">Peroxin-5</fullName>
    </alternativeName>
</protein>
<keyword evidence="5" id="KW-0813">Transport</keyword>
<sequence length="667" mass="73563">MSFLGGAECSTAGNPLTQFTKHVQDDKSLQRDRLVGRGPGMQEGMRSRGMMGGQDQMMDDFAQQSGQIPGAAPQPFAMQQLRRELDQFQTTPPRTGSPGWASEFDPGEQARMEAAFAGPQGPMMNNGSGFTPAEFARFQQQSTMGIPQSASPVTSAQSPMMAGFQRPMGMGYMGLGGMGMMQPGYGPMGMQQQQQQQPQQQQPAEATAQDKGKGRVVELDDGDWEAQFAEMETAGNQKLDDEANAAMEAELNDLDRSVPVTSSDNAQDHSNFESVWQRVQAEMDVHRKLAEGETDFNVTDSLHIGDAGEWDAFDTLNTRFRDPQLGEYMFEEDNVFSSVTNAFEEGMKIMREGGNLSLAALAFEAAVKKDPQHVQAWTMLGAAQAQNEKEIPAIRALEQALKVDPNNLDALMGLAVSYTNEGYDSTAYRTLERWLSVKYPQIVNPDNLSSDADLGFTDRQILHERVTDLFIQAAQLSPSGEQMDPDVQVGLGVLFYCAEEYDKAVDCFTTALASTESGTSNQKEQLHLLWNRLGATLANSGRSEEAIEAYEQALNINPNFVRARYNLGVSCINIGCYPEAAQHLLGALSMHRVVEQEGRERAREIVGGNDGGINDEQLERMIHISQNQSTNLYDTLRRVFSQMGRRDLADMVVAGMDVNAFRKEFEF</sequence>
<evidence type="ECO:0000256" key="9">
    <source>
        <dbReference type="ARBA" id="ARBA00022803"/>
    </source>
</evidence>
<keyword evidence="9 15" id="KW-0802">TPR repeat</keyword>
<dbReference type="OrthoDB" id="10006023at2759"/>
<dbReference type="VEuPathDB" id="FungiDB:P175DRAFT_0497034"/>
<dbReference type="GO" id="GO:0016560">
    <property type="term" value="P:protein import into peroxisome matrix, docking"/>
    <property type="evidence" value="ECO:0007669"/>
    <property type="project" value="TreeGrafter"/>
</dbReference>
<dbReference type="GO" id="GO:0005778">
    <property type="term" value="C:peroxisomal membrane"/>
    <property type="evidence" value="ECO:0007669"/>
    <property type="project" value="TreeGrafter"/>
</dbReference>
<evidence type="ECO:0000256" key="11">
    <source>
        <dbReference type="ARBA" id="ARBA00022927"/>
    </source>
</evidence>
<dbReference type="Pfam" id="PF13414">
    <property type="entry name" value="TPR_11"/>
    <property type="match status" value="1"/>
</dbReference>
<dbReference type="GO" id="GO:0005829">
    <property type="term" value="C:cytosol"/>
    <property type="evidence" value="ECO:0007669"/>
    <property type="project" value="TreeGrafter"/>
</dbReference>
<comment type="similarity">
    <text evidence="3">Belongs to the peroxisomal targeting signal receptor family.</text>
</comment>
<keyword evidence="6" id="KW-0963">Cytoplasm</keyword>
<evidence type="ECO:0000256" key="7">
    <source>
        <dbReference type="ARBA" id="ARBA00022499"/>
    </source>
</evidence>
<dbReference type="FunFam" id="1.25.40.10:FF:000218">
    <property type="entry name" value="Peroxisomal targeting signal receptor"/>
    <property type="match status" value="1"/>
</dbReference>
<feature type="compositionally biased region" description="Low complexity" evidence="16">
    <location>
        <begin position="183"/>
        <end position="203"/>
    </location>
</feature>
<comment type="subcellular location">
    <subcellularLocation>
        <location evidence="2">Cytoplasm</location>
    </subcellularLocation>
    <subcellularLocation>
        <location evidence="1">Peroxisome</location>
    </subcellularLocation>
</comment>
<organism evidence="17 18">
    <name type="scientific">Aspergillus ochraceoroseus</name>
    <dbReference type="NCBI Taxonomy" id="138278"/>
    <lineage>
        <taxon>Eukaryota</taxon>
        <taxon>Fungi</taxon>
        <taxon>Dikarya</taxon>
        <taxon>Ascomycota</taxon>
        <taxon>Pezizomycotina</taxon>
        <taxon>Eurotiomycetes</taxon>
        <taxon>Eurotiomycetidae</taxon>
        <taxon>Eurotiales</taxon>
        <taxon>Aspergillaceae</taxon>
        <taxon>Aspergillus</taxon>
        <taxon>Aspergillus subgen. Nidulantes</taxon>
    </lineage>
</organism>
<evidence type="ECO:0000256" key="4">
    <source>
        <dbReference type="ARBA" id="ARBA00014710"/>
    </source>
</evidence>
<dbReference type="SMART" id="SM00028">
    <property type="entry name" value="TPR"/>
    <property type="match status" value="4"/>
</dbReference>
<keyword evidence="8" id="KW-0677">Repeat</keyword>
<evidence type="ECO:0000256" key="15">
    <source>
        <dbReference type="PROSITE-ProRule" id="PRU00339"/>
    </source>
</evidence>
<keyword evidence="12" id="KW-0882">Thioester bond</keyword>
<feature type="region of interest" description="Disordered" evidence="16">
    <location>
        <begin position="1"/>
        <end position="29"/>
    </location>
</feature>
<evidence type="ECO:0000256" key="2">
    <source>
        <dbReference type="ARBA" id="ARBA00004496"/>
    </source>
</evidence>
<keyword evidence="17" id="KW-0675">Receptor</keyword>
<dbReference type="PROSITE" id="PS50005">
    <property type="entry name" value="TPR"/>
    <property type="match status" value="3"/>
</dbReference>
<keyword evidence="11" id="KW-0653">Protein transport</keyword>
<keyword evidence="18" id="KW-1185">Reference proteome</keyword>
<evidence type="ECO:0000256" key="13">
    <source>
        <dbReference type="ARBA" id="ARBA00023140"/>
    </source>
</evidence>
<evidence type="ECO:0000313" key="17">
    <source>
        <dbReference type="EMBL" id="KKK13394.1"/>
    </source>
</evidence>
<evidence type="ECO:0000256" key="12">
    <source>
        <dbReference type="ARBA" id="ARBA00022966"/>
    </source>
</evidence>
<evidence type="ECO:0000256" key="1">
    <source>
        <dbReference type="ARBA" id="ARBA00004275"/>
    </source>
</evidence>
<evidence type="ECO:0000256" key="8">
    <source>
        <dbReference type="ARBA" id="ARBA00022737"/>
    </source>
</evidence>
<dbReference type="InterPro" id="IPR011990">
    <property type="entry name" value="TPR-like_helical_dom_sf"/>
</dbReference>
<evidence type="ECO:0000256" key="16">
    <source>
        <dbReference type="SAM" id="MobiDB-lite"/>
    </source>
</evidence>
<dbReference type="PANTHER" id="PTHR10130:SF0">
    <property type="entry name" value="GH08708P"/>
    <property type="match status" value="1"/>
</dbReference>
<feature type="repeat" description="TPR" evidence="15">
    <location>
        <begin position="374"/>
        <end position="407"/>
    </location>
</feature>
<dbReference type="GO" id="GO:0005052">
    <property type="term" value="F:peroxisome matrix targeting signal-1 binding"/>
    <property type="evidence" value="ECO:0007669"/>
    <property type="project" value="TreeGrafter"/>
</dbReference>